<keyword evidence="2" id="KW-1185">Reference proteome</keyword>
<evidence type="ECO:0000313" key="2">
    <source>
        <dbReference type="Proteomes" id="UP001352852"/>
    </source>
</evidence>
<name>A0ABU7DT63_9TELE</name>
<proteinExistence type="predicted"/>
<dbReference type="EMBL" id="JAHUTJ010033473">
    <property type="protein sequence ID" value="MED6277170.1"/>
    <property type="molecule type" value="Genomic_DNA"/>
</dbReference>
<dbReference type="Proteomes" id="UP001352852">
    <property type="component" value="Unassembled WGS sequence"/>
</dbReference>
<feature type="non-terminal residue" evidence="1">
    <location>
        <position position="97"/>
    </location>
</feature>
<gene>
    <name evidence="1" type="ORF">CHARACLAT_010607</name>
</gene>
<reference evidence="1 2" key="1">
    <citation type="submission" date="2021-06" db="EMBL/GenBank/DDBJ databases">
        <authorList>
            <person name="Palmer J.M."/>
        </authorList>
    </citation>
    <scope>NUCLEOTIDE SEQUENCE [LARGE SCALE GENOMIC DNA]</scope>
    <source>
        <strain evidence="1 2">CL_MEX2019</strain>
        <tissue evidence="1">Muscle</tissue>
    </source>
</reference>
<evidence type="ECO:0000313" key="1">
    <source>
        <dbReference type="EMBL" id="MED6277170.1"/>
    </source>
</evidence>
<protein>
    <submittedName>
        <fullName evidence="1">Uncharacterized protein</fullName>
    </submittedName>
</protein>
<accession>A0ABU7DT63</accession>
<comment type="caution">
    <text evidence="1">The sequence shown here is derived from an EMBL/GenBank/DDBJ whole genome shotgun (WGS) entry which is preliminary data.</text>
</comment>
<organism evidence="1 2">
    <name type="scientific">Characodon lateralis</name>
    <dbReference type="NCBI Taxonomy" id="208331"/>
    <lineage>
        <taxon>Eukaryota</taxon>
        <taxon>Metazoa</taxon>
        <taxon>Chordata</taxon>
        <taxon>Craniata</taxon>
        <taxon>Vertebrata</taxon>
        <taxon>Euteleostomi</taxon>
        <taxon>Actinopterygii</taxon>
        <taxon>Neopterygii</taxon>
        <taxon>Teleostei</taxon>
        <taxon>Neoteleostei</taxon>
        <taxon>Acanthomorphata</taxon>
        <taxon>Ovalentaria</taxon>
        <taxon>Atherinomorphae</taxon>
        <taxon>Cyprinodontiformes</taxon>
        <taxon>Goodeidae</taxon>
        <taxon>Characodon</taxon>
    </lineage>
</organism>
<sequence length="97" mass="10880">MDEVISLSSDDSDLEIVGSCGGFTKSEPPPPLSEVRVDVEAVNVNIPRHYIDLTDPRWACPELKLRPRLNLFDSPIIDLTAKETKETKPDTKDIFQN</sequence>